<keyword evidence="6" id="KW-0547">Nucleotide-binding</keyword>
<dbReference type="PANTHER" id="PTHR15184">
    <property type="entry name" value="ATP SYNTHASE"/>
    <property type="match status" value="1"/>
</dbReference>
<evidence type="ECO:0000256" key="6">
    <source>
        <dbReference type="ARBA" id="ARBA00022741"/>
    </source>
</evidence>
<evidence type="ECO:0000256" key="12">
    <source>
        <dbReference type="ARBA" id="ARBA00023065"/>
    </source>
</evidence>
<accession>A0ABY5TRP7</accession>
<dbReference type="InterPro" id="IPR003593">
    <property type="entry name" value="AAA+_ATPase"/>
</dbReference>
<evidence type="ECO:0000256" key="4">
    <source>
        <dbReference type="ARBA" id="ARBA00022448"/>
    </source>
</evidence>
<evidence type="ECO:0000313" key="17">
    <source>
        <dbReference type="EMBL" id="UVW35156.1"/>
    </source>
</evidence>
<gene>
    <name evidence="17" type="ORF">NYF23_00780</name>
</gene>
<dbReference type="InterPro" id="IPR004100">
    <property type="entry name" value="ATPase_F1/V1/A1_a/bsu_N"/>
</dbReference>
<dbReference type="NCBIfam" id="TIGR01026">
    <property type="entry name" value="fliI_yscN"/>
    <property type="match status" value="1"/>
</dbReference>
<dbReference type="CDD" id="cd01136">
    <property type="entry name" value="ATPase_flagellum-secretory_path_III"/>
    <property type="match status" value="1"/>
</dbReference>
<feature type="domain" description="AAA+ ATPase" evidence="16">
    <location>
        <begin position="160"/>
        <end position="343"/>
    </location>
</feature>
<keyword evidence="14" id="KW-0066">ATP synthesis</keyword>
<name>A0ABY5TRP7_9GAMM</name>
<keyword evidence="9" id="KW-0067">ATP-binding</keyword>
<organism evidence="17 18">
    <name type="scientific">SAR92 clade bacterium H455</name>
    <dbReference type="NCBI Taxonomy" id="2974818"/>
    <lineage>
        <taxon>Bacteria</taxon>
        <taxon>Pseudomonadati</taxon>
        <taxon>Pseudomonadota</taxon>
        <taxon>Gammaproteobacteria</taxon>
        <taxon>Cellvibrionales</taxon>
        <taxon>Porticoccaceae</taxon>
        <taxon>SAR92 clade</taxon>
    </lineage>
</organism>
<keyword evidence="13" id="KW-1006">Bacterial flagellum protein export</keyword>
<sequence length="444" mass="47293">MFDFAADVASQIAQLKAPEKIASGKLVRVVGLTLEAKGIIAPLGAHCRVENIDMGTVVDAEVVGFNDDTLYLMPFSEPVGIGPGARVWVVSRHAKASLGEAMLGRVVDGLGQPLDEGGPIAYSEQLGLEGLAINPMERGPINKILDTGIKAINTCLTLGQGQRIGLVAGSGVGKSVLLGMLTRNTEADVVVIGLIGERGREVQEFIQHTLGEEGLAKSVVVAAPANISPVLRLKATYLTHLIAEYFRDRGKNVLMLCDSLTRVAHAQREIGLAIGEPPTAKGYPPSVFAMLPRLIERTGVGRKGHGSITAIYTVLAEGDDRADPIVDIARASLDGQVLLSRSLADAAHYPAIDLSGSISRVMPNLVAPDVLKAANRFRRLWTLYQQNEDLIQVGAYEAGTNPDLDEAIRLRLGMEAILRQGSDESVPLAQSQAIVMQLTAQVKQ</sequence>
<keyword evidence="5" id="KW-0963">Cytoplasm</keyword>
<evidence type="ECO:0000256" key="15">
    <source>
        <dbReference type="ARBA" id="ARBA00024342"/>
    </source>
</evidence>
<keyword evidence="12" id="KW-0406">Ion transport</keyword>
<comment type="similarity">
    <text evidence="15">Belongs to the ATPase alpha/beta chains family. T3SS ATPase subfamily.</text>
</comment>
<protein>
    <recommendedName>
        <fullName evidence="3">Flagellum-specific ATP synthase</fullName>
        <ecNumber evidence="2">7.1.2.2</ecNumber>
    </recommendedName>
</protein>
<reference evidence="17" key="1">
    <citation type="submission" date="2022-08" db="EMBL/GenBank/DDBJ databases">
        <title>Catabolic pathway analysis in culturable SAR92 clade bacteria reveals their overlooked roles in DMSP degradation in coastal seas.</title>
        <authorList>
            <person name="He X."/>
            <person name="Zhang X."/>
            <person name="Zhang Y."/>
        </authorList>
    </citation>
    <scope>NUCLEOTIDE SEQUENCE</scope>
    <source>
        <strain evidence="17">H455</strain>
    </source>
</reference>
<keyword evidence="18" id="KW-1185">Reference proteome</keyword>
<dbReference type="Pfam" id="PF18269">
    <property type="entry name" value="T3SS_ATPase_C"/>
    <property type="match status" value="1"/>
</dbReference>
<dbReference type="Proteomes" id="UP001059934">
    <property type="component" value="Chromosome"/>
</dbReference>
<dbReference type="PANTHER" id="PTHR15184:SF81">
    <property type="entry name" value="FLAGELLUM-SPECIFIC ATP SYNTHASE"/>
    <property type="match status" value="1"/>
</dbReference>
<dbReference type="Gene3D" id="3.40.50.12240">
    <property type="match status" value="1"/>
</dbReference>
<dbReference type="SUPFAM" id="SSF52540">
    <property type="entry name" value="P-loop containing nucleoside triphosphate hydrolases"/>
    <property type="match status" value="1"/>
</dbReference>
<dbReference type="Pfam" id="PF02874">
    <property type="entry name" value="ATP-synt_ab_N"/>
    <property type="match status" value="1"/>
</dbReference>
<evidence type="ECO:0000256" key="7">
    <source>
        <dbReference type="ARBA" id="ARBA00022781"/>
    </source>
</evidence>
<evidence type="ECO:0000256" key="9">
    <source>
        <dbReference type="ARBA" id="ARBA00022840"/>
    </source>
</evidence>
<keyword evidence="7" id="KW-0375">Hydrogen ion transport</keyword>
<keyword evidence="10" id="KW-0653">Protein transport</keyword>
<dbReference type="InterPro" id="IPR050053">
    <property type="entry name" value="ATPase_alpha/beta_chains"/>
</dbReference>
<dbReference type="InterPro" id="IPR000194">
    <property type="entry name" value="ATPase_F1/V1/A1_a/bsu_nucl-bd"/>
</dbReference>
<evidence type="ECO:0000256" key="14">
    <source>
        <dbReference type="ARBA" id="ARBA00023310"/>
    </source>
</evidence>
<keyword evidence="4" id="KW-0813">Transport</keyword>
<dbReference type="EC" id="7.1.2.2" evidence="2"/>
<dbReference type="InterPro" id="IPR005714">
    <property type="entry name" value="ATPase_T3SS_FliI/YscN"/>
</dbReference>
<comment type="subcellular location">
    <subcellularLocation>
        <location evidence="1">Cytoplasm</location>
    </subcellularLocation>
</comment>
<evidence type="ECO:0000256" key="1">
    <source>
        <dbReference type="ARBA" id="ARBA00004496"/>
    </source>
</evidence>
<keyword evidence="8" id="KW-1005">Bacterial flagellum biogenesis</keyword>
<evidence type="ECO:0000256" key="8">
    <source>
        <dbReference type="ARBA" id="ARBA00022795"/>
    </source>
</evidence>
<dbReference type="EMBL" id="CP103416">
    <property type="protein sequence ID" value="UVW35156.1"/>
    <property type="molecule type" value="Genomic_DNA"/>
</dbReference>
<dbReference type="Pfam" id="PF00006">
    <property type="entry name" value="ATP-synt_ab"/>
    <property type="match status" value="1"/>
</dbReference>
<dbReference type="InterPro" id="IPR040627">
    <property type="entry name" value="T3SS_ATPase_C"/>
</dbReference>
<evidence type="ECO:0000259" key="16">
    <source>
        <dbReference type="SMART" id="SM00382"/>
    </source>
</evidence>
<proteinExistence type="inferred from homology"/>
<evidence type="ECO:0000256" key="5">
    <source>
        <dbReference type="ARBA" id="ARBA00022490"/>
    </source>
</evidence>
<evidence type="ECO:0000256" key="11">
    <source>
        <dbReference type="ARBA" id="ARBA00022967"/>
    </source>
</evidence>
<evidence type="ECO:0000256" key="13">
    <source>
        <dbReference type="ARBA" id="ARBA00023225"/>
    </source>
</evidence>
<evidence type="ECO:0000256" key="10">
    <source>
        <dbReference type="ARBA" id="ARBA00022927"/>
    </source>
</evidence>
<dbReference type="InterPro" id="IPR027417">
    <property type="entry name" value="P-loop_NTPase"/>
</dbReference>
<dbReference type="SMART" id="SM00382">
    <property type="entry name" value="AAA"/>
    <property type="match status" value="1"/>
</dbReference>
<dbReference type="CDD" id="cd18117">
    <property type="entry name" value="ATP-synt_flagellum-secretory_path_III_N"/>
    <property type="match status" value="1"/>
</dbReference>
<keyword evidence="11" id="KW-1278">Translocase</keyword>
<evidence type="ECO:0000256" key="3">
    <source>
        <dbReference type="ARBA" id="ARBA00020580"/>
    </source>
</evidence>
<evidence type="ECO:0000313" key="18">
    <source>
        <dbReference type="Proteomes" id="UP001059934"/>
    </source>
</evidence>
<evidence type="ECO:0000256" key="2">
    <source>
        <dbReference type="ARBA" id="ARBA00012473"/>
    </source>
</evidence>